<keyword evidence="2" id="KW-1185">Reference proteome</keyword>
<sequence>PKPKHSLAHPPKFDGKDRAAYPAFKGYLKVKFRTDLDAIGGETEKVWCAYGYLEGEAAKRKRTFPWLAVVEKMQNPLRVNDIFNKMVAAFDDSQSAQRALEWDNPKKQGNQPFREFLQEFEQKLLEAGG</sequence>
<proteinExistence type="predicted"/>
<protein>
    <submittedName>
        <fullName evidence="1">Uncharacterized protein</fullName>
    </submittedName>
</protein>
<evidence type="ECO:0000313" key="2">
    <source>
        <dbReference type="Proteomes" id="UP000887226"/>
    </source>
</evidence>
<feature type="non-terminal residue" evidence="1">
    <location>
        <position position="1"/>
    </location>
</feature>
<reference evidence="1" key="1">
    <citation type="journal article" date="2021" name="IMA Fungus">
        <title>Genomic characterization of three marine fungi, including Emericellopsis atlantica sp. nov. with signatures of a generalist lifestyle and marine biomass degradation.</title>
        <authorList>
            <person name="Hagestad O.C."/>
            <person name="Hou L."/>
            <person name="Andersen J.H."/>
            <person name="Hansen E.H."/>
            <person name="Altermark B."/>
            <person name="Li C."/>
            <person name="Kuhnert E."/>
            <person name="Cox R.J."/>
            <person name="Crous P.W."/>
            <person name="Spatafora J.W."/>
            <person name="Lail K."/>
            <person name="Amirebrahimi M."/>
            <person name="Lipzen A."/>
            <person name="Pangilinan J."/>
            <person name="Andreopoulos W."/>
            <person name="Hayes R.D."/>
            <person name="Ng V."/>
            <person name="Grigoriev I.V."/>
            <person name="Jackson S.A."/>
            <person name="Sutton T.D.S."/>
            <person name="Dobson A.D.W."/>
            <person name="Rama T."/>
        </authorList>
    </citation>
    <scope>NUCLEOTIDE SEQUENCE</scope>
    <source>
        <strain evidence="1">TRa3180A</strain>
    </source>
</reference>
<dbReference type="AlphaFoldDB" id="A0A9P7YVT4"/>
<organism evidence="1 2">
    <name type="scientific">Calycina marina</name>
    <dbReference type="NCBI Taxonomy" id="1763456"/>
    <lineage>
        <taxon>Eukaryota</taxon>
        <taxon>Fungi</taxon>
        <taxon>Dikarya</taxon>
        <taxon>Ascomycota</taxon>
        <taxon>Pezizomycotina</taxon>
        <taxon>Leotiomycetes</taxon>
        <taxon>Helotiales</taxon>
        <taxon>Pezizellaceae</taxon>
        <taxon>Calycina</taxon>
    </lineage>
</organism>
<accession>A0A9P7YVT4</accession>
<evidence type="ECO:0000313" key="1">
    <source>
        <dbReference type="EMBL" id="KAG9240666.1"/>
    </source>
</evidence>
<dbReference type="Proteomes" id="UP000887226">
    <property type="component" value="Unassembled WGS sequence"/>
</dbReference>
<name>A0A9P7YVT4_9HELO</name>
<dbReference type="EMBL" id="MU254377">
    <property type="protein sequence ID" value="KAG9240666.1"/>
    <property type="molecule type" value="Genomic_DNA"/>
</dbReference>
<feature type="non-terminal residue" evidence="1">
    <location>
        <position position="129"/>
    </location>
</feature>
<gene>
    <name evidence="1" type="ORF">BJ878DRAFT_392256</name>
</gene>
<dbReference type="OrthoDB" id="3588879at2759"/>
<comment type="caution">
    <text evidence="1">The sequence shown here is derived from an EMBL/GenBank/DDBJ whole genome shotgun (WGS) entry which is preliminary data.</text>
</comment>